<feature type="compositionally biased region" description="Polar residues" evidence="1">
    <location>
        <begin position="251"/>
        <end position="265"/>
    </location>
</feature>
<proteinExistence type="predicted"/>
<feature type="region of interest" description="Disordered" evidence="1">
    <location>
        <begin position="35"/>
        <end position="85"/>
    </location>
</feature>
<dbReference type="EMBL" id="OU963904">
    <property type="protein sequence ID" value="CAH0669608.1"/>
    <property type="molecule type" value="Genomic_DNA"/>
</dbReference>
<evidence type="ECO:0000313" key="2">
    <source>
        <dbReference type="EMBL" id="CAH0669608.1"/>
    </source>
</evidence>
<evidence type="ECO:0000313" key="3">
    <source>
        <dbReference type="Proteomes" id="UP001153292"/>
    </source>
</evidence>
<feature type="compositionally biased region" description="Polar residues" evidence="1">
    <location>
        <begin position="45"/>
        <end position="56"/>
    </location>
</feature>
<name>A0ABN8EA85_CHISP</name>
<sequence>MDEENVLQEMAAFDLSKPFSVTIICDDDEDQNKLRKIRKKENSNNHDTSCTSTGSNKEIDHTSNIKNPDIDEPQSNNNNLNKIETKDATVAPLKNNKNNKDSNNYIDDLLTKLSESLLHILEAYFNHISNVHLYNINDYRLQDSKRRFNCIKHHFFQLSYCTTNVIILSRENDTKFTDNFLDSTMKLAKQKNMKISVQQIQPLYYELISWVKQVKKMQTLPINPVIPNYNNSSELRKYLARPPVSSAMPDSINSSPKAKVSIHNSDTQKPEIRISLESDSQSNDIIKNRQLEYSSPNYYNRNTQPGFAHVEQRYPNSQLLRSNNYQFGYNLTNDVQNFCRPNVSEVTATATTNKFKDCVAHENRCMVANCLCQNPSKVDMANPMNIRLPPTYQEANVWKNVSTRENRYDNISKQYEDANNAYSNMDNILRPDSGFISPQQLNSPLENMVVQDVQNTTTTATPLITHVTSLNPSAMHIAEGACHVCRTSTKQKCLGCYQTYYCSYQCQWSNGDISKRVPIKKKRYGRDELAYRGPHSIQTYRYAK</sequence>
<accession>A0ABN8EA85</accession>
<feature type="region of interest" description="Disordered" evidence="1">
    <location>
        <begin position="246"/>
        <end position="268"/>
    </location>
</feature>
<keyword evidence="3" id="KW-1185">Reference proteome</keyword>
<dbReference type="Proteomes" id="UP001153292">
    <property type="component" value="Chromosome 11"/>
</dbReference>
<protein>
    <recommendedName>
        <fullName evidence="4">MYND-type domain-containing protein</fullName>
    </recommendedName>
</protein>
<evidence type="ECO:0000256" key="1">
    <source>
        <dbReference type="SAM" id="MobiDB-lite"/>
    </source>
</evidence>
<gene>
    <name evidence="2" type="ORF">CHILSU_LOCUS1515</name>
</gene>
<reference evidence="2" key="1">
    <citation type="submission" date="2021-12" db="EMBL/GenBank/DDBJ databases">
        <authorList>
            <person name="King R."/>
        </authorList>
    </citation>
    <scope>NUCLEOTIDE SEQUENCE</scope>
</reference>
<feature type="compositionally biased region" description="Polar residues" evidence="1">
    <location>
        <begin position="73"/>
        <end position="82"/>
    </location>
</feature>
<organism evidence="2 3">
    <name type="scientific">Chilo suppressalis</name>
    <name type="common">Asiatic rice borer moth</name>
    <dbReference type="NCBI Taxonomy" id="168631"/>
    <lineage>
        <taxon>Eukaryota</taxon>
        <taxon>Metazoa</taxon>
        <taxon>Ecdysozoa</taxon>
        <taxon>Arthropoda</taxon>
        <taxon>Hexapoda</taxon>
        <taxon>Insecta</taxon>
        <taxon>Pterygota</taxon>
        <taxon>Neoptera</taxon>
        <taxon>Endopterygota</taxon>
        <taxon>Lepidoptera</taxon>
        <taxon>Glossata</taxon>
        <taxon>Ditrysia</taxon>
        <taxon>Pyraloidea</taxon>
        <taxon>Crambidae</taxon>
        <taxon>Crambinae</taxon>
        <taxon>Chilo</taxon>
    </lineage>
</organism>
<evidence type="ECO:0008006" key="4">
    <source>
        <dbReference type="Google" id="ProtNLM"/>
    </source>
</evidence>